<evidence type="ECO:0000256" key="3">
    <source>
        <dbReference type="ARBA" id="ARBA00023110"/>
    </source>
</evidence>
<gene>
    <name evidence="9" type="ORF">SAMN05660420_03261</name>
</gene>
<dbReference type="Pfam" id="PF09312">
    <property type="entry name" value="SurA_N"/>
    <property type="match status" value="1"/>
</dbReference>
<keyword evidence="1 7" id="KW-0732">Signal</keyword>
<dbReference type="PANTHER" id="PTHR47637:SF1">
    <property type="entry name" value="CHAPERONE SURA"/>
    <property type="match status" value="1"/>
</dbReference>
<organism evidence="9 10">
    <name type="scientific">Desulfuromusa kysingii</name>
    <dbReference type="NCBI Taxonomy" id="37625"/>
    <lineage>
        <taxon>Bacteria</taxon>
        <taxon>Pseudomonadati</taxon>
        <taxon>Thermodesulfobacteriota</taxon>
        <taxon>Desulfuromonadia</taxon>
        <taxon>Desulfuromonadales</taxon>
        <taxon>Geopsychrobacteraceae</taxon>
        <taxon>Desulfuromusa</taxon>
    </lineage>
</organism>
<dbReference type="OrthoDB" id="14196at2"/>
<dbReference type="PROSITE" id="PS50198">
    <property type="entry name" value="PPIC_PPIASE_2"/>
    <property type="match status" value="1"/>
</dbReference>
<dbReference type="SUPFAM" id="SSF109998">
    <property type="entry name" value="Triger factor/SurA peptide-binding domain-like"/>
    <property type="match status" value="1"/>
</dbReference>
<evidence type="ECO:0000256" key="7">
    <source>
        <dbReference type="SAM" id="SignalP"/>
    </source>
</evidence>
<evidence type="ECO:0000256" key="5">
    <source>
        <dbReference type="ARBA" id="ARBA00023235"/>
    </source>
</evidence>
<keyword evidence="5 6" id="KW-0413">Isomerase</keyword>
<dbReference type="Proteomes" id="UP000199409">
    <property type="component" value="Unassembled WGS sequence"/>
</dbReference>
<feature type="signal peptide" evidence="7">
    <location>
        <begin position="1"/>
        <end position="23"/>
    </location>
</feature>
<dbReference type="PANTHER" id="PTHR47637">
    <property type="entry name" value="CHAPERONE SURA"/>
    <property type="match status" value="1"/>
</dbReference>
<evidence type="ECO:0000259" key="8">
    <source>
        <dbReference type="PROSITE" id="PS50198"/>
    </source>
</evidence>
<dbReference type="EMBL" id="FNQN01000013">
    <property type="protein sequence ID" value="SEA80808.1"/>
    <property type="molecule type" value="Genomic_DNA"/>
</dbReference>
<dbReference type="STRING" id="37625.SAMN05660420_03261"/>
<keyword evidence="4" id="KW-0143">Chaperone</keyword>
<dbReference type="GO" id="GO:0003755">
    <property type="term" value="F:peptidyl-prolyl cis-trans isomerase activity"/>
    <property type="evidence" value="ECO:0007669"/>
    <property type="project" value="UniProtKB-KW"/>
</dbReference>
<dbReference type="SUPFAM" id="SSF54534">
    <property type="entry name" value="FKBP-like"/>
    <property type="match status" value="1"/>
</dbReference>
<evidence type="ECO:0000256" key="6">
    <source>
        <dbReference type="PROSITE-ProRule" id="PRU00278"/>
    </source>
</evidence>
<keyword evidence="3 6" id="KW-0697">Rotamase</keyword>
<feature type="chain" id="PRO_5011644986" evidence="7">
    <location>
        <begin position="24"/>
        <end position="316"/>
    </location>
</feature>
<name>A0A1H4E7V4_9BACT</name>
<evidence type="ECO:0000256" key="2">
    <source>
        <dbReference type="ARBA" id="ARBA00022764"/>
    </source>
</evidence>
<dbReference type="InterPro" id="IPR046357">
    <property type="entry name" value="PPIase_dom_sf"/>
</dbReference>
<evidence type="ECO:0000256" key="1">
    <source>
        <dbReference type="ARBA" id="ARBA00022729"/>
    </source>
</evidence>
<dbReference type="InterPro" id="IPR050280">
    <property type="entry name" value="OMP_Chaperone_SurA"/>
</dbReference>
<feature type="domain" description="PpiC" evidence="8">
    <location>
        <begin position="173"/>
        <end position="270"/>
    </location>
</feature>
<dbReference type="Pfam" id="PF13145">
    <property type="entry name" value="Rotamase_2"/>
    <property type="match status" value="1"/>
</dbReference>
<dbReference type="AlphaFoldDB" id="A0A1H4E7V4"/>
<dbReference type="InterPro" id="IPR000297">
    <property type="entry name" value="PPIase_PpiC"/>
</dbReference>
<evidence type="ECO:0000256" key="4">
    <source>
        <dbReference type="ARBA" id="ARBA00023186"/>
    </source>
</evidence>
<dbReference type="Gene3D" id="3.10.50.40">
    <property type="match status" value="1"/>
</dbReference>
<reference evidence="9 10" key="1">
    <citation type="submission" date="2016-10" db="EMBL/GenBank/DDBJ databases">
        <authorList>
            <person name="de Groot N.N."/>
        </authorList>
    </citation>
    <scope>NUCLEOTIDE SEQUENCE [LARGE SCALE GENOMIC DNA]</scope>
    <source>
        <strain evidence="9 10">DSM 7343</strain>
    </source>
</reference>
<evidence type="ECO:0000313" key="9">
    <source>
        <dbReference type="EMBL" id="SEA80808.1"/>
    </source>
</evidence>
<dbReference type="InterPro" id="IPR027304">
    <property type="entry name" value="Trigger_fact/SurA_dom_sf"/>
</dbReference>
<evidence type="ECO:0000313" key="10">
    <source>
        <dbReference type="Proteomes" id="UP000199409"/>
    </source>
</evidence>
<sequence length="316" mass="35582">MFMKRILFILLLSVFLTAPVAMAKTLSKVAAIVNNEIITTYQVDKEVAAALAKSPNKNQLTTEQFEEMKTQVLDKMVNDKLLKLRIKELGLHVADGELNDAIEDVQKKNGLTREELEHALTSQGMSFAAYKQQIEDEILRYKLLGREVNYKILVTSREVRAYYDAHIDEYAVEPTIRVNRISYELPTDNEAEIAALRKQAEVTRDLLLNGEDFQTVLAGQGDAASGGDMGDLVEADLAEPLQLALADLAVGEVSEPLELNGQLHLFQVTERTGGDGDPFLQVQAEIEEKLKREKTDSRFQEWQKELRDNAYVEIKI</sequence>
<dbReference type="Gene3D" id="1.10.4030.10">
    <property type="entry name" value="Porin chaperone SurA, peptide-binding domain"/>
    <property type="match status" value="1"/>
</dbReference>
<proteinExistence type="predicted"/>
<dbReference type="InterPro" id="IPR015391">
    <property type="entry name" value="SurA_N"/>
</dbReference>
<keyword evidence="2" id="KW-0574">Periplasm</keyword>
<protein>
    <submittedName>
        <fullName evidence="9">Periplasmic chaperone for outer membrane proteins SurA</fullName>
    </submittedName>
</protein>
<accession>A0A1H4E7V4</accession>
<keyword evidence="10" id="KW-1185">Reference proteome</keyword>